<evidence type="ECO:0000256" key="2">
    <source>
        <dbReference type="ARBA" id="ARBA00010617"/>
    </source>
</evidence>
<dbReference type="Proteomes" id="UP000504636">
    <property type="component" value="Unplaced"/>
</dbReference>
<dbReference type="InterPro" id="IPR036396">
    <property type="entry name" value="Cyt_P450_sf"/>
</dbReference>
<feature type="binding site" description="axial binding residue" evidence="8">
    <location>
        <position position="366"/>
    </location>
    <ligand>
        <name>heme</name>
        <dbReference type="ChEBI" id="CHEBI:30413"/>
    </ligand>
    <ligandPart>
        <name>Fe</name>
        <dbReference type="ChEBI" id="CHEBI:18248"/>
    </ligandPart>
</feature>
<keyword evidence="11" id="KW-1185">Reference proteome</keyword>
<name>A0A6A6YWU2_9PEZI</name>
<reference evidence="10 12" key="1">
    <citation type="journal article" date="2020" name="Stud. Mycol.">
        <title>101 Dothideomycetes genomes: a test case for predicting lifestyles and emergence of pathogens.</title>
        <authorList>
            <person name="Haridas S."/>
            <person name="Albert R."/>
            <person name="Binder M."/>
            <person name="Bloem J."/>
            <person name="Labutti K."/>
            <person name="Salamov A."/>
            <person name="Andreopoulos B."/>
            <person name="Baker S."/>
            <person name="Barry K."/>
            <person name="Bills G."/>
            <person name="Bluhm B."/>
            <person name="Cannon C."/>
            <person name="Castanera R."/>
            <person name="Culley D."/>
            <person name="Daum C."/>
            <person name="Ezra D."/>
            <person name="Gonzalez J."/>
            <person name="Henrissat B."/>
            <person name="Kuo A."/>
            <person name="Liang C."/>
            <person name="Lipzen A."/>
            <person name="Lutzoni F."/>
            <person name="Magnuson J."/>
            <person name="Mondo S."/>
            <person name="Nolan M."/>
            <person name="Ohm R."/>
            <person name="Pangilinan J."/>
            <person name="Park H.-J."/>
            <person name="Ramirez L."/>
            <person name="Alfaro M."/>
            <person name="Sun H."/>
            <person name="Tritt A."/>
            <person name="Yoshinaga Y."/>
            <person name="Zwiers L.-H."/>
            <person name="Turgeon B."/>
            <person name="Goodwin S."/>
            <person name="Spatafora J."/>
            <person name="Crous P."/>
            <person name="Grigoriev I."/>
        </authorList>
    </citation>
    <scope>NUCLEOTIDE SEQUENCE</scope>
    <source>
        <strain evidence="10 12">CBS 304.34</strain>
    </source>
</reference>
<reference evidence="12" key="3">
    <citation type="submission" date="2025-04" db="UniProtKB">
        <authorList>
            <consortium name="RefSeq"/>
        </authorList>
    </citation>
    <scope>IDENTIFICATION</scope>
    <source>
        <strain evidence="12">CBS 304.34</strain>
    </source>
</reference>
<reference evidence="12" key="2">
    <citation type="submission" date="2020-04" db="EMBL/GenBank/DDBJ databases">
        <authorList>
            <consortium name="NCBI Genome Project"/>
        </authorList>
    </citation>
    <scope>NUCLEOTIDE SEQUENCE</scope>
    <source>
        <strain evidence="12">CBS 304.34</strain>
    </source>
</reference>
<evidence type="ECO:0000256" key="3">
    <source>
        <dbReference type="ARBA" id="ARBA00022617"/>
    </source>
</evidence>
<dbReference type="GO" id="GO:0016705">
    <property type="term" value="F:oxidoreductase activity, acting on paired donors, with incorporation or reduction of molecular oxygen"/>
    <property type="evidence" value="ECO:0007669"/>
    <property type="project" value="InterPro"/>
</dbReference>
<protein>
    <submittedName>
        <fullName evidence="10 12">Cytochrome P450 oxidoreductase OrdA-like protein</fullName>
    </submittedName>
</protein>
<dbReference type="RefSeq" id="XP_033580360.1">
    <property type="nucleotide sequence ID" value="XM_033727802.1"/>
</dbReference>
<dbReference type="InterPro" id="IPR017972">
    <property type="entry name" value="Cyt_P450_CS"/>
</dbReference>
<keyword evidence="7 9" id="KW-0503">Monooxygenase</keyword>
<evidence type="ECO:0000256" key="1">
    <source>
        <dbReference type="ARBA" id="ARBA00001971"/>
    </source>
</evidence>
<keyword evidence="3 8" id="KW-0349">Heme</keyword>
<evidence type="ECO:0000256" key="6">
    <source>
        <dbReference type="ARBA" id="ARBA00023004"/>
    </source>
</evidence>
<dbReference type="EMBL" id="MU003696">
    <property type="protein sequence ID" value="KAF2813396.1"/>
    <property type="molecule type" value="Genomic_DNA"/>
</dbReference>
<evidence type="ECO:0000313" key="12">
    <source>
        <dbReference type="RefSeq" id="XP_033580360.1"/>
    </source>
</evidence>
<dbReference type="InterPro" id="IPR001128">
    <property type="entry name" value="Cyt_P450"/>
</dbReference>
<gene>
    <name evidence="10 12" type="ORF">BDZ99DRAFT_568606</name>
</gene>
<dbReference type="PANTHER" id="PTHR46300">
    <property type="entry name" value="P450, PUTATIVE (EUROFUNG)-RELATED-RELATED"/>
    <property type="match status" value="1"/>
</dbReference>
<evidence type="ECO:0000256" key="4">
    <source>
        <dbReference type="ARBA" id="ARBA00022723"/>
    </source>
</evidence>
<keyword evidence="5 9" id="KW-0560">Oxidoreductase</keyword>
<proteinExistence type="inferred from homology"/>
<evidence type="ECO:0000313" key="10">
    <source>
        <dbReference type="EMBL" id="KAF2813396.1"/>
    </source>
</evidence>
<evidence type="ECO:0000313" key="11">
    <source>
        <dbReference type="Proteomes" id="UP000504636"/>
    </source>
</evidence>
<comment type="cofactor">
    <cofactor evidence="1 8">
        <name>heme</name>
        <dbReference type="ChEBI" id="CHEBI:30413"/>
    </cofactor>
</comment>
<organism evidence="10">
    <name type="scientific">Mytilinidion resinicola</name>
    <dbReference type="NCBI Taxonomy" id="574789"/>
    <lineage>
        <taxon>Eukaryota</taxon>
        <taxon>Fungi</taxon>
        <taxon>Dikarya</taxon>
        <taxon>Ascomycota</taxon>
        <taxon>Pezizomycotina</taxon>
        <taxon>Dothideomycetes</taxon>
        <taxon>Pleosporomycetidae</taxon>
        <taxon>Mytilinidiales</taxon>
        <taxon>Mytilinidiaceae</taxon>
        <taxon>Mytilinidion</taxon>
    </lineage>
</organism>
<dbReference type="PANTHER" id="PTHR46300:SF7">
    <property type="entry name" value="P450, PUTATIVE (EUROFUNG)-RELATED"/>
    <property type="match status" value="1"/>
</dbReference>
<accession>A0A6A6YWU2</accession>
<keyword evidence="4 8" id="KW-0479">Metal-binding</keyword>
<keyword evidence="6 8" id="KW-0408">Iron</keyword>
<dbReference type="PROSITE" id="PS00086">
    <property type="entry name" value="CYTOCHROME_P450"/>
    <property type="match status" value="1"/>
</dbReference>
<dbReference type="Gene3D" id="1.10.630.10">
    <property type="entry name" value="Cytochrome P450"/>
    <property type="match status" value="1"/>
</dbReference>
<dbReference type="Pfam" id="PF00067">
    <property type="entry name" value="p450"/>
    <property type="match status" value="1"/>
</dbReference>
<dbReference type="GO" id="GO:0020037">
    <property type="term" value="F:heme binding"/>
    <property type="evidence" value="ECO:0007669"/>
    <property type="project" value="InterPro"/>
</dbReference>
<dbReference type="SUPFAM" id="SSF48264">
    <property type="entry name" value="Cytochrome P450"/>
    <property type="match status" value="1"/>
</dbReference>
<dbReference type="AlphaFoldDB" id="A0A6A6YWU2"/>
<dbReference type="PRINTS" id="PR00385">
    <property type="entry name" value="P450"/>
</dbReference>
<dbReference type="GO" id="GO:0005506">
    <property type="term" value="F:iron ion binding"/>
    <property type="evidence" value="ECO:0007669"/>
    <property type="project" value="InterPro"/>
</dbReference>
<dbReference type="CDD" id="cd11065">
    <property type="entry name" value="CYP64-like"/>
    <property type="match status" value="1"/>
</dbReference>
<evidence type="ECO:0000256" key="9">
    <source>
        <dbReference type="RuleBase" id="RU000461"/>
    </source>
</evidence>
<dbReference type="PRINTS" id="PR00463">
    <property type="entry name" value="EP450I"/>
</dbReference>
<dbReference type="InterPro" id="IPR002401">
    <property type="entry name" value="Cyt_P450_E_grp-I"/>
</dbReference>
<sequence length="453" mass="50939">MGQTLVILNAPRLAFELMEKRSAIYSSRPRQVFAGEMVGWEKSLGLSPNNHRFRTYRKNMSRIIGSKGLASQFNALQEAEVGHFLLHVLAKPRDLLEHIRKEAGTVILKIAYGYIAESHKKDPLIEMAGDVMDKFGRAGVPGAFKVDIMPFLKQLPDWFPGTGFKQTAREWGAALTDVTEKPYAFVRHQMAQGQKNGSFLLQLLEQGDSDEEEKFINKWSAMSLYTAGADTTVSSISCFFLAMTVFPEVQKKAQEEIDRVIGSDRLPTCADREKLPYIDATVKEVLRWHPVAPMGLPHTSTKDDVCEGYFIPKGSMLFANVWHFTHDPEVYFDSMAFNPERFLTSNGHAPEPDPRDFVFGFGRRICPGRNLAENALFLNIAQTLAVFNIGKSVENGKEVEPAIKFEPGVVSHPAPFENSIKPRSSRHEQLIRSIEQVYPWQKSDSEVLANISS</sequence>
<evidence type="ECO:0000256" key="7">
    <source>
        <dbReference type="ARBA" id="ARBA00023033"/>
    </source>
</evidence>
<dbReference type="OrthoDB" id="2789670at2759"/>
<evidence type="ECO:0000256" key="8">
    <source>
        <dbReference type="PIRSR" id="PIRSR602401-1"/>
    </source>
</evidence>
<comment type="similarity">
    <text evidence="2 9">Belongs to the cytochrome P450 family.</text>
</comment>
<evidence type="ECO:0000256" key="5">
    <source>
        <dbReference type="ARBA" id="ARBA00023002"/>
    </source>
</evidence>
<dbReference type="GO" id="GO:0004497">
    <property type="term" value="F:monooxygenase activity"/>
    <property type="evidence" value="ECO:0007669"/>
    <property type="project" value="UniProtKB-KW"/>
</dbReference>
<dbReference type="InterPro" id="IPR050364">
    <property type="entry name" value="Cytochrome_P450_fung"/>
</dbReference>
<dbReference type="GeneID" id="54468695"/>